<dbReference type="EMBL" id="CP108140">
    <property type="protein sequence ID" value="WTP91403.1"/>
    <property type="molecule type" value="Genomic_DNA"/>
</dbReference>
<protein>
    <submittedName>
        <fullName evidence="1">Uncharacterized protein</fullName>
    </submittedName>
</protein>
<reference evidence="1" key="1">
    <citation type="submission" date="2022-10" db="EMBL/GenBank/DDBJ databases">
        <title>The complete genomes of actinobacterial strains from the NBC collection.</title>
        <authorList>
            <person name="Joergensen T.S."/>
            <person name="Alvarez Arevalo M."/>
            <person name="Sterndorff E.B."/>
            <person name="Faurdal D."/>
            <person name="Vuksanovic O."/>
            <person name="Mourched A.-S."/>
            <person name="Charusanti P."/>
            <person name="Shaw S."/>
            <person name="Blin K."/>
            <person name="Weber T."/>
        </authorList>
    </citation>
    <scope>NUCLEOTIDE SEQUENCE</scope>
    <source>
        <strain evidence="1">NBC 00180</strain>
    </source>
</reference>
<evidence type="ECO:0000313" key="1">
    <source>
        <dbReference type="EMBL" id="WTP91403.1"/>
    </source>
</evidence>
<dbReference type="AlphaFoldDB" id="A0AAU1I8U6"/>
<name>A0AAU1I8U6_9ACTN</name>
<gene>
    <name evidence="1" type="ORF">OG477_41665</name>
</gene>
<proteinExistence type="predicted"/>
<organism evidence="1">
    <name type="scientific">Streptomyces sp. NBC_00180</name>
    <dbReference type="NCBI Taxonomy" id="2903632"/>
    <lineage>
        <taxon>Bacteria</taxon>
        <taxon>Bacillati</taxon>
        <taxon>Actinomycetota</taxon>
        <taxon>Actinomycetes</taxon>
        <taxon>Kitasatosporales</taxon>
        <taxon>Streptomycetaceae</taxon>
        <taxon>Streptomyces</taxon>
    </lineage>
</organism>
<sequence>MFFTYDLLHEQQGSGFVTGDIARSTVESPSLVQIRRGAATNVAVMYGDPNHVEEALYIAGAYDSGITSAGSSHTQGTEFLAHNAVRNSSDTFDGRPLFRLISDADREDGQGIYFAYVPATAQVRPVGLGQHHPREWREVIFTVAQGERKTEIRYGDPALPDRAETVAWVAAVQRSDAATD</sequence>
<accession>A0AAU1I8U6</accession>